<proteinExistence type="predicted"/>
<dbReference type="STRING" id="33097.A0A150GCH8"/>
<comment type="caution">
    <text evidence="1">The sequence shown here is derived from an EMBL/GenBank/DDBJ whole genome shotgun (WGS) entry which is preliminary data.</text>
</comment>
<organism evidence="1 2">
    <name type="scientific">Gonium pectorale</name>
    <name type="common">Green alga</name>
    <dbReference type="NCBI Taxonomy" id="33097"/>
    <lineage>
        <taxon>Eukaryota</taxon>
        <taxon>Viridiplantae</taxon>
        <taxon>Chlorophyta</taxon>
        <taxon>core chlorophytes</taxon>
        <taxon>Chlorophyceae</taxon>
        <taxon>CS clade</taxon>
        <taxon>Chlamydomonadales</taxon>
        <taxon>Volvocaceae</taxon>
        <taxon>Gonium</taxon>
    </lineage>
</organism>
<dbReference type="Proteomes" id="UP000075714">
    <property type="component" value="Unassembled WGS sequence"/>
</dbReference>
<accession>A0A150GCH8</accession>
<sequence length="142" mass="15619">MASIQSQHASSDALAGALGFSADECGQLLARAFGWKTQAFWRREKVEELPTPGQVSGVLAFLHDDLALSPEEQLKLVRAFPEVLACDVQERLRANVAQLQSQWRLQGATLSKAVLRQPQVLGYSVDCGGDCIGECNRCWVRF</sequence>
<reference evidence="2" key="1">
    <citation type="journal article" date="2016" name="Nat. Commun.">
        <title>The Gonium pectorale genome demonstrates co-option of cell cycle regulation during the evolution of multicellularity.</title>
        <authorList>
            <person name="Hanschen E.R."/>
            <person name="Marriage T.N."/>
            <person name="Ferris P.J."/>
            <person name="Hamaji T."/>
            <person name="Toyoda A."/>
            <person name="Fujiyama A."/>
            <person name="Neme R."/>
            <person name="Noguchi H."/>
            <person name="Minakuchi Y."/>
            <person name="Suzuki M."/>
            <person name="Kawai-Toyooka H."/>
            <person name="Smith D.R."/>
            <person name="Sparks H."/>
            <person name="Anderson J."/>
            <person name="Bakaric R."/>
            <person name="Luria V."/>
            <person name="Karger A."/>
            <person name="Kirschner M.W."/>
            <person name="Durand P.M."/>
            <person name="Michod R.E."/>
            <person name="Nozaki H."/>
            <person name="Olson B.J."/>
        </authorList>
    </citation>
    <scope>NUCLEOTIDE SEQUENCE [LARGE SCALE GENOMIC DNA]</scope>
    <source>
        <strain evidence="2">NIES-2863</strain>
    </source>
</reference>
<protein>
    <submittedName>
        <fullName evidence="1">Uncharacterized protein</fullName>
    </submittedName>
</protein>
<name>A0A150GCH8_GONPE</name>
<evidence type="ECO:0000313" key="1">
    <source>
        <dbReference type="EMBL" id="KXZ47561.1"/>
    </source>
</evidence>
<dbReference type="OrthoDB" id="431485at2759"/>
<evidence type="ECO:0000313" key="2">
    <source>
        <dbReference type="Proteomes" id="UP000075714"/>
    </source>
</evidence>
<dbReference type="EMBL" id="LSYV01000035">
    <property type="protein sequence ID" value="KXZ47561.1"/>
    <property type="molecule type" value="Genomic_DNA"/>
</dbReference>
<dbReference type="InterPro" id="IPR038538">
    <property type="entry name" value="MTERF_sf"/>
</dbReference>
<dbReference type="Gene3D" id="1.25.70.10">
    <property type="entry name" value="Transcription termination factor 3, mitochondrial"/>
    <property type="match status" value="1"/>
</dbReference>
<gene>
    <name evidence="1" type="ORF">GPECTOR_34g720</name>
</gene>
<dbReference type="AlphaFoldDB" id="A0A150GCH8"/>
<keyword evidence="2" id="KW-1185">Reference proteome</keyword>